<dbReference type="Gene3D" id="3.30.1330.30">
    <property type="match status" value="1"/>
</dbReference>
<keyword evidence="3" id="KW-1185">Reference proteome</keyword>
<dbReference type="InterPro" id="IPR029064">
    <property type="entry name" value="Ribosomal_eL30-like_sf"/>
</dbReference>
<proteinExistence type="predicted"/>
<keyword evidence="2" id="KW-0687">Ribonucleoprotein</keyword>
<gene>
    <name evidence="2" type="ORF">EDD73_10975</name>
</gene>
<feature type="domain" description="Ribosomal protein eL8/eL30/eS12/Gadd45" evidence="1">
    <location>
        <begin position="5"/>
        <end position="93"/>
    </location>
</feature>
<organism evidence="2 3">
    <name type="scientific">Heliophilum fasciatum</name>
    <dbReference type="NCBI Taxonomy" id="35700"/>
    <lineage>
        <taxon>Bacteria</taxon>
        <taxon>Bacillati</taxon>
        <taxon>Bacillota</taxon>
        <taxon>Clostridia</taxon>
        <taxon>Eubacteriales</taxon>
        <taxon>Heliobacteriaceae</taxon>
        <taxon>Heliophilum</taxon>
    </lineage>
</organism>
<accession>A0A4R2RNA6</accession>
<comment type="caution">
    <text evidence="2">The sequence shown here is derived from an EMBL/GenBank/DDBJ whole genome shotgun (WGS) entry which is preliminary data.</text>
</comment>
<dbReference type="GO" id="GO:0005840">
    <property type="term" value="C:ribosome"/>
    <property type="evidence" value="ECO:0007669"/>
    <property type="project" value="UniProtKB-KW"/>
</dbReference>
<dbReference type="AlphaFoldDB" id="A0A4R2RNA6"/>
<dbReference type="SUPFAM" id="SSF55315">
    <property type="entry name" value="L30e-like"/>
    <property type="match status" value="1"/>
</dbReference>
<protein>
    <submittedName>
        <fullName evidence="2">Ribosomal protein L7Ae-like RNA K-turn-binding protein</fullName>
    </submittedName>
</protein>
<name>A0A4R2RNA6_9FIRM</name>
<evidence type="ECO:0000313" key="3">
    <source>
        <dbReference type="Proteomes" id="UP000294813"/>
    </source>
</evidence>
<dbReference type="RefSeq" id="WP_131919002.1">
    <property type="nucleotide sequence ID" value="NZ_JAOQNU010000009.1"/>
</dbReference>
<dbReference type="OrthoDB" id="9794863at2"/>
<keyword evidence="2" id="KW-0689">Ribosomal protein</keyword>
<dbReference type="Proteomes" id="UP000294813">
    <property type="component" value="Unassembled WGS sequence"/>
</dbReference>
<sequence length="103" mass="10894">MSTEKVMGLLGFARRSQKTASGDATVEAFLKKGKVHLLILADDASPGISKKLQFWCEDLGVPVQRFGSKTALGLALGQSARSAVAILDEGFAQAIRKALSDDS</sequence>
<reference evidence="2 3" key="1">
    <citation type="submission" date="2019-03" db="EMBL/GenBank/DDBJ databases">
        <title>Genomic Encyclopedia of Type Strains, Phase IV (KMG-IV): sequencing the most valuable type-strain genomes for metagenomic binning, comparative biology and taxonomic classification.</title>
        <authorList>
            <person name="Goeker M."/>
        </authorList>
    </citation>
    <scope>NUCLEOTIDE SEQUENCE [LARGE SCALE GENOMIC DNA]</scope>
    <source>
        <strain evidence="2 3">DSM 11170</strain>
    </source>
</reference>
<evidence type="ECO:0000259" key="1">
    <source>
        <dbReference type="Pfam" id="PF01248"/>
    </source>
</evidence>
<evidence type="ECO:0000313" key="2">
    <source>
        <dbReference type="EMBL" id="TCP64534.1"/>
    </source>
</evidence>
<dbReference type="InterPro" id="IPR004038">
    <property type="entry name" value="Ribosomal_eL8/eL30/eS12/Gad45"/>
</dbReference>
<dbReference type="EMBL" id="SLXT01000009">
    <property type="protein sequence ID" value="TCP64534.1"/>
    <property type="molecule type" value="Genomic_DNA"/>
</dbReference>
<dbReference type="Pfam" id="PF01248">
    <property type="entry name" value="Ribosomal_L7Ae"/>
    <property type="match status" value="1"/>
</dbReference>